<evidence type="ECO:0000256" key="2">
    <source>
        <dbReference type="ARBA" id="ARBA00008034"/>
    </source>
</evidence>
<feature type="transmembrane region" description="Helical" evidence="9">
    <location>
        <begin position="185"/>
        <end position="205"/>
    </location>
</feature>
<keyword evidence="6 9" id="KW-1133">Transmembrane helix</keyword>
<dbReference type="PANTHER" id="PTHR30477">
    <property type="entry name" value="ABC-TRANSPORTER METAL-BINDING PROTEIN"/>
    <property type="match status" value="1"/>
</dbReference>
<dbReference type="Pfam" id="PF00950">
    <property type="entry name" value="ABC-3"/>
    <property type="match status" value="2"/>
</dbReference>
<organism evidence="10 11">
    <name type="scientific">Pseudorhodobacter antarcticus</name>
    <dbReference type="NCBI Taxonomy" id="1077947"/>
    <lineage>
        <taxon>Bacteria</taxon>
        <taxon>Pseudomonadati</taxon>
        <taxon>Pseudomonadota</taxon>
        <taxon>Alphaproteobacteria</taxon>
        <taxon>Rhodobacterales</taxon>
        <taxon>Paracoccaceae</taxon>
        <taxon>Pseudorhodobacter</taxon>
    </lineage>
</organism>
<dbReference type="OrthoDB" id="9804300at2"/>
<feature type="transmembrane region" description="Helical" evidence="9">
    <location>
        <begin position="268"/>
        <end position="295"/>
    </location>
</feature>
<feature type="transmembrane region" description="Helical" evidence="9">
    <location>
        <begin position="244"/>
        <end position="262"/>
    </location>
</feature>
<feature type="transmembrane region" description="Helical" evidence="9">
    <location>
        <begin position="37"/>
        <end position="56"/>
    </location>
</feature>
<gene>
    <name evidence="10" type="ORF">SAMN05216227_101431</name>
</gene>
<evidence type="ECO:0000313" key="10">
    <source>
        <dbReference type="EMBL" id="SEN44166.1"/>
    </source>
</evidence>
<evidence type="ECO:0000256" key="9">
    <source>
        <dbReference type="SAM" id="Phobius"/>
    </source>
</evidence>
<dbReference type="Gene3D" id="1.10.3470.10">
    <property type="entry name" value="ABC transporter involved in vitamin B12 uptake, BtuC"/>
    <property type="match status" value="1"/>
</dbReference>
<evidence type="ECO:0000256" key="5">
    <source>
        <dbReference type="ARBA" id="ARBA00022692"/>
    </source>
</evidence>
<evidence type="ECO:0000256" key="1">
    <source>
        <dbReference type="ARBA" id="ARBA00004651"/>
    </source>
</evidence>
<dbReference type="RefSeq" id="WP_050520903.1">
    <property type="nucleotide sequence ID" value="NZ_FOCO01000014.1"/>
</dbReference>
<comment type="subcellular location">
    <subcellularLocation>
        <location evidence="1 8">Cell membrane</location>
        <topology evidence="1 8">Multi-pass membrane protein</topology>
    </subcellularLocation>
</comment>
<keyword evidence="11" id="KW-1185">Reference proteome</keyword>
<keyword evidence="7 9" id="KW-0472">Membrane</keyword>
<evidence type="ECO:0000256" key="8">
    <source>
        <dbReference type="RuleBase" id="RU003943"/>
    </source>
</evidence>
<name>A0A1H8GJI1_9RHOB</name>
<evidence type="ECO:0000313" key="11">
    <source>
        <dbReference type="Proteomes" id="UP000183002"/>
    </source>
</evidence>
<dbReference type="GO" id="GO:0043190">
    <property type="term" value="C:ATP-binding cassette (ABC) transporter complex"/>
    <property type="evidence" value="ECO:0007669"/>
    <property type="project" value="InterPro"/>
</dbReference>
<dbReference type="STRING" id="1077947.SAMN05216227_101431"/>
<dbReference type="GO" id="GO:0010043">
    <property type="term" value="P:response to zinc ion"/>
    <property type="evidence" value="ECO:0007669"/>
    <property type="project" value="TreeGrafter"/>
</dbReference>
<sequence>MGADFVTLSLVPLLIAVLAAVACALPGNFLLLRRQAMMGDMMAHSVLPGLIVGFLLTGQVSGWVMFAGAGAAALVSALMVEAITKLARVDPGAAMGMTFTTMFASGVLLLELSGASGVHLDVEHALYGNLESLIWLDGTGWASLTDPVALAGLPPEFGQLALVAMVLAVLLLVFWRWLVMASFDAGHAAVLGLPVGVISLGIVVATAVASVAAFTAVGSILTIAMLICPPAAARLLTNRLGVQVWLSLGFAAISAILGYVAAGYGPIWLGLSGAVSAAGMIAVVSGLLVAGAALFGPHRRAS</sequence>
<dbReference type="EMBL" id="FOCO01000014">
    <property type="protein sequence ID" value="SEN44166.1"/>
    <property type="molecule type" value="Genomic_DNA"/>
</dbReference>
<feature type="transmembrane region" description="Helical" evidence="9">
    <location>
        <begin position="6"/>
        <end position="25"/>
    </location>
</feature>
<evidence type="ECO:0000256" key="3">
    <source>
        <dbReference type="ARBA" id="ARBA00022448"/>
    </source>
</evidence>
<dbReference type="InterPro" id="IPR001626">
    <property type="entry name" value="ABC_TroCD"/>
</dbReference>
<dbReference type="AlphaFoldDB" id="A0A1H8GJI1"/>
<dbReference type="GO" id="GO:0055085">
    <property type="term" value="P:transmembrane transport"/>
    <property type="evidence" value="ECO:0007669"/>
    <property type="project" value="InterPro"/>
</dbReference>
<evidence type="ECO:0000256" key="4">
    <source>
        <dbReference type="ARBA" id="ARBA00022475"/>
    </source>
</evidence>
<evidence type="ECO:0000256" key="6">
    <source>
        <dbReference type="ARBA" id="ARBA00022989"/>
    </source>
</evidence>
<dbReference type="Proteomes" id="UP000183002">
    <property type="component" value="Unassembled WGS sequence"/>
</dbReference>
<dbReference type="SUPFAM" id="SSF81345">
    <property type="entry name" value="ABC transporter involved in vitamin B12 uptake, BtuC"/>
    <property type="match status" value="1"/>
</dbReference>
<reference evidence="10 11" key="1">
    <citation type="submission" date="2016-10" db="EMBL/GenBank/DDBJ databases">
        <authorList>
            <person name="de Groot N.N."/>
        </authorList>
    </citation>
    <scope>NUCLEOTIDE SEQUENCE [LARGE SCALE GENOMIC DNA]</scope>
    <source>
        <strain evidence="10 11">CGMCC 1.10836</strain>
    </source>
</reference>
<keyword evidence="5 8" id="KW-0812">Transmembrane</keyword>
<feature type="transmembrane region" description="Helical" evidence="9">
    <location>
        <begin position="211"/>
        <end position="232"/>
    </location>
</feature>
<keyword evidence="3 8" id="KW-0813">Transport</keyword>
<dbReference type="PANTHER" id="PTHR30477:SF8">
    <property type="entry name" value="METAL TRANSPORT SYSTEM MEMBRANE PROTEIN CT_070-RELATED"/>
    <property type="match status" value="1"/>
</dbReference>
<keyword evidence="4" id="KW-1003">Cell membrane</keyword>
<evidence type="ECO:0000256" key="7">
    <source>
        <dbReference type="ARBA" id="ARBA00023136"/>
    </source>
</evidence>
<protein>
    <submittedName>
        <fullName evidence="10">Manganese/zinc/iron transport system permease protein</fullName>
    </submittedName>
</protein>
<accession>A0A1H8GJI1</accession>
<proteinExistence type="inferred from homology"/>
<comment type="similarity">
    <text evidence="2 8">Belongs to the ABC-3 integral membrane protein family.</text>
</comment>
<dbReference type="InterPro" id="IPR037294">
    <property type="entry name" value="ABC_BtuC-like"/>
</dbReference>
<feature type="transmembrane region" description="Helical" evidence="9">
    <location>
        <begin position="157"/>
        <end position="178"/>
    </location>
</feature>